<organism evidence="1 2">
    <name type="scientific">Haemophilus pittmaniae HK 85</name>
    <dbReference type="NCBI Taxonomy" id="1035188"/>
    <lineage>
        <taxon>Bacteria</taxon>
        <taxon>Pseudomonadati</taxon>
        <taxon>Pseudomonadota</taxon>
        <taxon>Gammaproteobacteria</taxon>
        <taxon>Pasteurellales</taxon>
        <taxon>Pasteurellaceae</taxon>
        <taxon>Haemophilus</taxon>
    </lineage>
</organism>
<sequence length="40" mass="4422">MHLSKGAAFSLDNLKSELSKENVNNVLVNPKQMETSWGGF</sequence>
<dbReference type="STRING" id="1035188.HMPREF9952_0216"/>
<comment type="caution">
    <text evidence="1">The sequence shown here is derived from an EMBL/GenBank/DDBJ whole genome shotgun (WGS) entry which is preliminary data.</text>
</comment>
<dbReference type="EMBL" id="AFUV01000006">
    <property type="protein sequence ID" value="EGV06552.1"/>
    <property type="molecule type" value="Genomic_DNA"/>
</dbReference>
<evidence type="ECO:0000313" key="1">
    <source>
        <dbReference type="EMBL" id="EGV06552.1"/>
    </source>
</evidence>
<accession>F9Q7H2</accession>
<evidence type="ECO:0000313" key="2">
    <source>
        <dbReference type="Proteomes" id="UP000006235"/>
    </source>
</evidence>
<reference evidence="1 2" key="1">
    <citation type="submission" date="2011-07" db="EMBL/GenBank/DDBJ databases">
        <authorList>
            <person name="Harkins D.M."/>
            <person name="Madupu R."/>
            <person name="Durkin A.S."/>
            <person name="Torralba M."/>
            <person name="Methe B."/>
            <person name="Sutton G.G."/>
            <person name="Nelson K.E."/>
        </authorList>
    </citation>
    <scope>NUCLEOTIDE SEQUENCE [LARGE SCALE GENOMIC DNA]</scope>
    <source>
        <strain evidence="1 2">HK 85</strain>
    </source>
</reference>
<dbReference type="Proteomes" id="UP000006235">
    <property type="component" value="Unassembled WGS sequence"/>
</dbReference>
<proteinExistence type="predicted"/>
<gene>
    <name evidence="1" type="ORF">HMPREF9952_0216</name>
</gene>
<protein>
    <submittedName>
        <fullName evidence="1">Uncharacterized protein</fullName>
    </submittedName>
</protein>
<dbReference type="AlphaFoldDB" id="F9Q7H2"/>
<name>F9Q7H2_9PAST</name>